<dbReference type="EMBL" id="QMBP01000027">
    <property type="protein sequence ID" value="RAZ83194.1"/>
    <property type="molecule type" value="Genomic_DNA"/>
</dbReference>
<reference evidence="3" key="1">
    <citation type="submission" date="2018-06" db="EMBL/GenBank/DDBJ databases">
        <authorList>
            <person name="Helene L.C."/>
            <person name="Dall'Agnol R."/>
            <person name="Delamuta J.R."/>
            <person name="Hungria M."/>
        </authorList>
    </citation>
    <scope>NUCLEOTIDE SEQUENCE [LARGE SCALE GENOMIC DNA]</scope>
    <source>
        <strain evidence="3">AC99b</strain>
    </source>
</reference>
<accession>A0A330HA05</accession>
<reference evidence="2 3" key="2">
    <citation type="submission" date="2018-07" db="EMBL/GenBank/DDBJ databases">
        <title>Diversity of Mesorhizobium strains in Brazil.</title>
        <authorList>
            <person name="Helene L.C.F."/>
            <person name="Dall'Agnol R."/>
            <person name="Delamuta J.R.M."/>
            <person name="Hungria M."/>
        </authorList>
    </citation>
    <scope>NUCLEOTIDE SEQUENCE [LARGE SCALE GENOMIC DNA]</scope>
    <source>
        <strain evidence="2 3">AC99b</strain>
    </source>
</reference>
<proteinExistence type="predicted"/>
<keyword evidence="3" id="KW-1185">Reference proteome</keyword>
<gene>
    <name evidence="2" type="ORF">DPM33_32955</name>
</gene>
<evidence type="ECO:0000256" key="1">
    <source>
        <dbReference type="SAM" id="Phobius"/>
    </source>
</evidence>
<keyword evidence="1" id="KW-0812">Transmembrane</keyword>
<comment type="caution">
    <text evidence="2">The sequence shown here is derived from an EMBL/GenBank/DDBJ whole genome shotgun (WGS) entry which is preliminary data.</text>
</comment>
<sequence length="167" mass="18464">MALGRFDALFLFLLYLVSLLWAGYRLIPLLVGLGQEVLPELIIIEILGFSALAGSAIFYARKLYKAGINGSYDFSPEGLTVNRLSTIAFFILRIPTAVAISLVLYGIWRISIDLAIQNDFSAGKASSRYLFLVMGFFAGFSSGRIITYFESEGLRFATRPGEINGKR</sequence>
<feature type="transmembrane region" description="Helical" evidence="1">
    <location>
        <begin position="81"/>
        <end position="108"/>
    </location>
</feature>
<dbReference type="AlphaFoldDB" id="A0A330HA05"/>
<keyword evidence="1" id="KW-0472">Membrane</keyword>
<protein>
    <submittedName>
        <fullName evidence="2">Uncharacterized protein</fullName>
    </submittedName>
</protein>
<feature type="transmembrane region" description="Helical" evidence="1">
    <location>
        <begin position="128"/>
        <end position="149"/>
    </location>
</feature>
<dbReference type="Proteomes" id="UP000251558">
    <property type="component" value="Unassembled WGS sequence"/>
</dbReference>
<keyword evidence="1" id="KW-1133">Transmembrane helix</keyword>
<feature type="transmembrane region" description="Helical" evidence="1">
    <location>
        <begin position="41"/>
        <end position="60"/>
    </location>
</feature>
<evidence type="ECO:0000313" key="3">
    <source>
        <dbReference type="Proteomes" id="UP000251558"/>
    </source>
</evidence>
<organism evidence="2 3">
    <name type="scientific">Mesorhizobium hawassense</name>
    <dbReference type="NCBI Taxonomy" id="1209954"/>
    <lineage>
        <taxon>Bacteria</taxon>
        <taxon>Pseudomonadati</taxon>
        <taxon>Pseudomonadota</taxon>
        <taxon>Alphaproteobacteria</taxon>
        <taxon>Hyphomicrobiales</taxon>
        <taxon>Phyllobacteriaceae</taxon>
        <taxon>Mesorhizobium</taxon>
    </lineage>
</organism>
<name>A0A330HA05_9HYPH</name>
<evidence type="ECO:0000313" key="2">
    <source>
        <dbReference type="EMBL" id="RAZ83194.1"/>
    </source>
</evidence>